<sequence>MITAIFREINHIFKSHAENAEVKIQGMIPLENRFHVTDITACLN</sequence>
<dbReference type="Proteomes" id="UP000001511">
    <property type="component" value="Plasmid pAzo01"/>
</dbReference>
<protein>
    <submittedName>
        <fullName evidence="1">Uncharacterized protein</fullName>
    </submittedName>
</protein>
<keyword evidence="1" id="KW-0614">Plasmid</keyword>
<evidence type="ECO:0000313" key="1">
    <source>
        <dbReference type="EMBL" id="ADI66290.1"/>
    </source>
</evidence>
<dbReference type="KEGG" id="naz:Aazo_5295"/>
<accession>D7E5N1</accession>
<dbReference type="AlphaFoldDB" id="D7E5N1"/>
<dbReference type="HOGENOM" id="CLU_3219313_0_0_3"/>
<geneLocation type="plasmid" evidence="1 2">
    <name>pAzo01</name>
</geneLocation>
<gene>
    <name evidence="1" type="ordered locus">Aazo_5295</name>
</gene>
<proteinExistence type="predicted"/>
<dbReference type="EMBL" id="CP002060">
    <property type="protein sequence ID" value="ADI66290.1"/>
    <property type="molecule type" value="Genomic_DNA"/>
</dbReference>
<evidence type="ECO:0000313" key="2">
    <source>
        <dbReference type="Proteomes" id="UP000001511"/>
    </source>
</evidence>
<reference evidence="1 2" key="1">
    <citation type="journal article" date="2010" name="PLoS ONE">
        <title>Genome erosion in a nitrogen-fixing vertically transmitted endosymbiotic multicellular cyanobacterium.</title>
        <authorList>
            <person name="Ran L."/>
            <person name="Larsson J."/>
            <person name="Vigil-Stenman T."/>
            <person name="Nylander J.A."/>
            <person name="Ininbergs K."/>
            <person name="Zheng W.W."/>
            <person name="Lapidus A."/>
            <person name="Lowry S."/>
            <person name="Haselkorn R."/>
            <person name="Bergman B."/>
        </authorList>
    </citation>
    <scope>NUCLEOTIDE SEQUENCE [LARGE SCALE GENOMIC DNA]</scope>
    <source>
        <strain evidence="2">0708</strain>
        <plasmid evidence="2">Plasmid pAzo01</plasmid>
    </source>
</reference>
<name>D7E5N1_NOSA0</name>
<organism evidence="1 2">
    <name type="scientific">Nostoc azollae (strain 0708)</name>
    <name type="common">Anabaena azollae (strain 0708)</name>
    <dbReference type="NCBI Taxonomy" id="551115"/>
    <lineage>
        <taxon>Bacteria</taxon>
        <taxon>Bacillati</taxon>
        <taxon>Cyanobacteriota</taxon>
        <taxon>Cyanophyceae</taxon>
        <taxon>Nostocales</taxon>
        <taxon>Nostocaceae</taxon>
        <taxon>Trichormus</taxon>
    </lineage>
</organism>
<keyword evidence="2" id="KW-1185">Reference proteome</keyword>